<accession>A0A1H3S5P8</accession>
<reference evidence="3 4" key="1">
    <citation type="submission" date="2016-10" db="EMBL/GenBank/DDBJ databases">
        <authorList>
            <person name="de Groot N.N."/>
        </authorList>
    </citation>
    <scope>NUCLEOTIDE SEQUENCE [LARGE SCALE GENOMIC DNA]</scope>
    <source>
        <strain evidence="3 4">DSM 21650</strain>
    </source>
</reference>
<dbReference type="STRING" id="415015.SAMN05660462_02706"/>
<evidence type="ECO:0000313" key="3">
    <source>
        <dbReference type="EMBL" id="SDZ32831.1"/>
    </source>
</evidence>
<feature type="domain" description="Glycosyltransferase Maf N-terminal" evidence="2">
    <location>
        <begin position="20"/>
        <end position="118"/>
    </location>
</feature>
<feature type="domain" description="6-hydroxymethylpterin diphosphokinase MptE-like" evidence="1">
    <location>
        <begin position="206"/>
        <end position="382"/>
    </location>
</feature>
<protein>
    <submittedName>
        <fullName evidence="3">Uncharacterized conserved protein</fullName>
    </submittedName>
</protein>
<dbReference type="Proteomes" id="UP000198625">
    <property type="component" value="Unassembled WGS sequence"/>
</dbReference>
<dbReference type="AlphaFoldDB" id="A0A1H3S5P8"/>
<sequence length="617" mass="71686">MLLVDNIVILKEVFPTTLLKLREIENNIDEKFVKIEEAKNGCKTLSIKKEEKWVYLHSKYNPIREAEAIIDEYKDIKDETSVIFYGVGLGYHIDAFLEKHPDVNFYIYEPIPEILYHYLSNKEIKNLPSKRLKNIITGMDTQTIGLFLNEFIDKSMGRVELITLPIHKQIFPENYRDFLDSYKTIVKGKMSNMAVESSFQKRWILNSMKNFKEIISTPNIMVEKRGQFKGKTALLVAAGPSLNEEIENIRYIKENGLAYIFSVGTTVNTLINNNIYPHATTTYDPQEVNQVAVKKIKEMEISEIPLIFGSSVGYETVEDYSGKKYHMLTDQDTVSRFYLRTKNNESIDRVYDAPTISVITLQILYNLGFSEVILVGQNLAYLGEKKYSSGSVYWTGLSVAEKAKAKLVKDVYGNDILTNPGYITMKEQLEFYIKEYEGLKVINATKGGAHIEGTTFMELEEVIKNHLNTKIVEEGWLECNPTEYDIDYLISQSKKMDKEYEEGLKLIKEYYKVLNSISTFIKNKNYNQAEKMYIKLDKVFSKIEKNKFFMTFIIPRNRVSYKALIDSIDSLNEEKDKTLKGERIVNSFKYFMDLCKKDIDELFPTYEELKRTILEYN</sequence>
<organism evidence="3 4">
    <name type="scientific">Proteiniborus ethanoligenes</name>
    <dbReference type="NCBI Taxonomy" id="415015"/>
    <lineage>
        <taxon>Bacteria</taxon>
        <taxon>Bacillati</taxon>
        <taxon>Bacillota</taxon>
        <taxon>Clostridia</taxon>
        <taxon>Eubacteriales</taxon>
        <taxon>Proteiniborus</taxon>
    </lineage>
</organism>
<dbReference type="EMBL" id="FNQE01000036">
    <property type="protein sequence ID" value="SDZ32831.1"/>
    <property type="molecule type" value="Genomic_DNA"/>
</dbReference>
<evidence type="ECO:0000259" key="2">
    <source>
        <dbReference type="Pfam" id="PF20157"/>
    </source>
</evidence>
<evidence type="ECO:0000259" key="1">
    <source>
        <dbReference type="Pfam" id="PF01973"/>
    </source>
</evidence>
<dbReference type="InterPro" id="IPR045376">
    <property type="entry name" value="Maf_N"/>
</dbReference>
<keyword evidence="4" id="KW-1185">Reference proteome</keyword>
<dbReference type="InterPro" id="IPR002826">
    <property type="entry name" value="MptE-like"/>
</dbReference>
<dbReference type="OrthoDB" id="5291305at2"/>
<dbReference type="PANTHER" id="PTHR41786:SF1">
    <property type="entry name" value="6-HYDROXYMETHYLPTERIN DIPHOSPHOKINASE MPTE-LIKE DOMAIN-CONTAINING PROTEIN"/>
    <property type="match status" value="1"/>
</dbReference>
<dbReference type="PANTHER" id="PTHR41786">
    <property type="entry name" value="MOTILITY ACCESSORY FACTOR MAF"/>
    <property type="match status" value="1"/>
</dbReference>
<dbReference type="Pfam" id="PF20157">
    <property type="entry name" value="Maf_flag10_N"/>
    <property type="match status" value="1"/>
</dbReference>
<proteinExistence type="predicted"/>
<dbReference type="Pfam" id="PF01973">
    <property type="entry name" value="MptE-like"/>
    <property type="match status" value="1"/>
</dbReference>
<gene>
    <name evidence="3" type="ORF">SAMN05660462_02706</name>
</gene>
<evidence type="ECO:0000313" key="4">
    <source>
        <dbReference type="Proteomes" id="UP000198625"/>
    </source>
</evidence>
<name>A0A1H3S5P8_9FIRM</name>
<dbReference type="RefSeq" id="WP_091732376.1">
    <property type="nucleotide sequence ID" value="NZ_FNQE01000036.1"/>
</dbReference>